<feature type="domain" description="PI3K/PI4K catalytic" evidence="12">
    <location>
        <begin position="1993"/>
        <end position="2336"/>
    </location>
</feature>
<dbReference type="GO" id="GO:0031932">
    <property type="term" value="C:TORC2 complex"/>
    <property type="evidence" value="ECO:0007669"/>
    <property type="project" value="TreeGrafter"/>
</dbReference>
<dbReference type="GO" id="GO:0000184">
    <property type="term" value="P:nuclear-transcribed mRNA catabolic process, nonsense-mediated decay"/>
    <property type="evidence" value="ECO:0007669"/>
    <property type="project" value="UniProtKB-KW"/>
</dbReference>
<dbReference type="InterPro" id="IPR000403">
    <property type="entry name" value="PI3/4_kinase_cat_dom"/>
</dbReference>
<evidence type="ECO:0000313" key="16">
    <source>
        <dbReference type="Proteomes" id="UP001353858"/>
    </source>
</evidence>
<evidence type="ECO:0000256" key="7">
    <source>
        <dbReference type="ARBA" id="ARBA00022840"/>
    </source>
</evidence>
<evidence type="ECO:0000256" key="10">
    <source>
        <dbReference type="ARBA" id="ARBA00048679"/>
    </source>
</evidence>
<dbReference type="PROSITE" id="PS50290">
    <property type="entry name" value="PI3_4_KINASE_3"/>
    <property type="match status" value="1"/>
</dbReference>
<evidence type="ECO:0000256" key="5">
    <source>
        <dbReference type="ARBA" id="ARBA00022741"/>
    </source>
</evidence>
<dbReference type="GO" id="GO:0005737">
    <property type="term" value="C:cytoplasm"/>
    <property type="evidence" value="ECO:0007669"/>
    <property type="project" value="TreeGrafter"/>
</dbReference>
<dbReference type="GO" id="GO:0005634">
    <property type="term" value="C:nucleus"/>
    <property type="evidence" value="ECO:0007669"/>
    <property type="project" value="TreeGrafter"/>
</dbReference>
<evidence type="ECO:0000313" key="15">
    <source>
        <dbReference type="EMBL" id="KAK4876755.1"/>
    </source>
</evidence>
<dbReference type="FunFam" id="3.30.1010.10:FF:000010">
    <property type="entry name" value="serine/threonine-protein kinase SMG1 isoform X1"/>
    <property type="match status" value="1"/>
</dbReference>
<dbReference type="GO" id="GO:0016242">
    <property type="term" value="P:negative regulation of macroautophagy"/>
    <property type="evidence" value="ECO:0007669"/>
    <property type="project" value="TreeGrafter"/>
</dbReference>
<keyword evidence="8" id="KW-0866">Nonsense-mediated mRNA decay</keyword>
<comment type="catalytic activity">
    <reaction evidence="9">
        <text>L-threonyl-[protein] + ATP = O-phospho-L-threonyl-[protein] + ADP + H(+)</text>
        <dbReference type="Rhea" id="RHEA:46608"/>
        <dbReference type="Rhea" id="RHEA-COMP:11060"/>
        <dbReference type="Rhea" id="RHEA-COMP:11605"/>
        <dbReference type="ChEBI" id="CHEBI:15378"/>
        <dbReference type="ChEBI" id="CHEBI:30013"/>
        <dbReference type="ChEBI" id="CHEBI:30616"/>
        <dbReference type="ChEBI" id="CHEBI:61977"/>
        <dbReference type="ChEBI" id="CHEBI:456216"/>
        <dbReference type="EC" id="2.7.11.1"/>
    </reaction>
</comment>
<dbReference type="Pfam" id="PF15785">
    <property type="entry name" value="SMG1"/>
    <property type="match status" value="1"/>
</dbReference>
<organism evidence="15 16">
    <name type="scientific">Aquatica leii</name>
    <dbReference type="NCBI Taxonomy" id="1421715"/>
    <lineage>
        <taxon>Eukaryota</taxon>
        <taxon>Metazoa</taxon>
        <taxon>Ecdysozoa</taxon>
        <taxon>Arthropoda</taxon>
        <taxon>Hexapoda</taxon>
        <taxon>Insecta</taxon>
        <taxon>Pterygota</taxon>
        <taxon>Neoptera</taxon>
        <taxon>Endopterygota</taxon>
        <taxon>Coleoptera</taxon>
        <taxon>Polyphaga</taxon>
        <taxon>Elateriformia</taxon>
        <taxon>Elateroidea</taxon>
        <taxon>Lampyridae</taxon>
        <taxon>Luciolinae</taxon>
        <taxon>Aquatica</taxon>
    </lineage>
</organism>
<dbReference type="GO" id="GO:0031931">
    <property type="term" value="C:TORC1 complex"/>
    <property type="evidence" value="ECO:0007669"/>
    <property type="project" value="TreeGrafter"/>
</dbReference>
<evidence type="ECO:0000259" key="12">
    <source>
        <dbReference type="PROSITE" id="PS50290"/>
    </source>
</evidence>
<dbReference type="SUPFAM" id="SSF56112">
    <property type="entry name" value="Protein kinase-like (PK-like)"/>
    <property type="match status" value="1"/>
</dbReference>
<gene>
    <name evidence="15" type="ORF">RN001_009261</name>
</gene>
<feature type="domain" description="FATC" evidence="14">
    <location>
        <begin position="3400"/>
        <end position="3432"/>
    </location>
</feature>
<evidence type="ECO:0000256" key="9">
    <source>
        <dbReference type="ARBA" id="ARBA00047899"/>
    </source>
</evidence>
<comment type="catalytic activity">
    <reaction evidence="10">
        <text>L-seryl-[protein] + ATP = O-phospho-L-seryl-[protein] + ADP + H(+)</text>
        <dbReference type="Rhea" id="RHEA:17989"/>
        <dbReference type="Rhea" id="RHEA-COMP:9863"/>
        <dbReference type="Rhea" id="RHEA-COMP:11604"/>
        <dbReference type="ChEBI" id="CHEBI:15378"/>
        <dbReference type="ChEBI" id="CHEBI:29999"/>
        <dbReference type="ChEBI" id="CHEBI:30616"/>
        <dbReference type="ChEBI" id="CHEBI:83421"/>
        <dbReference type="ChEBI" id="CHEBI:456216"/>
        <dbReference type="EC" id="2.7.11.1"/>
    </reaction>
</comment>
<evidence type="ECO:0000256" key="1">
    <source>
        <dbReference type="ARBA" id="ARBA00011031"/>
    </source>
</evidence>
<evidence type="ECO:0000259" key="14">
    <source>
        <dbReference type="PROSITE" id="PS51190"/>
    </source>
</evidence>
<dbReference type="PANTHER" id="PTHR11139">
    <property type="entry name" value="ATAXIA TELANGIECTASIA MUTATED ATM -RELATED"/>
    <property type="match status" value="1"/>
</dbReference>
<dbReference type="InterPro" id="IPR014009">
    <property type="entry name" value="PIK_FAT"/>
</dbReference>
<dbReference type="SUPFAM" id="SSF48371">
    <property type="entry name" value="ARM repeat"/>
    <property type="match status" value="1"/>
</dbReference>
<dbReference type="PROSITE" id="PS51189">
    <property type="entry name" value="FAT"/>
    <property type="match status" value="1"/>
</dbReference>
<proteinExistence type="inferred from homology"/>
<feature type="compositionally biased region" description="Basic and acidic residues" evidence="11">
    <location>
        <begin position="57"/>
        <end position="80"/>
    </location>
</feature>
<dbReference type="InterPro" id="IPR036940">
    <property type="entry name" value="PI3/4_kinase_cat_sf"/>
</dbReference>
<comment type="caution">
    <text evidence="15">The sequence shown here is derived from an EMBL/GenBank/DDBJ whole genome shotgun (WGS) entry which is preliminary data.</text>
</comment>
<dbReference type="Gene3D" id="1.10.1070.11">
    <property type="entry name" value="Phosphatidylinositol 3-/4-kinase, catalytic domain"/>
    <property type="match status" value="1"/>
</dbReference>
<dbReference type="InterPro" id="IPR031559">
    <property type="entry name" value="SMG1"/>
</dbReference>
<dbReference type="InterPro" id="IPR003152">
    <property type="entry name" value="FATC_dom"/>
</dbReference>
<evidence type="ECO:0000256" key="4">
    <source>
        <dbReference type="ARBA" id="ARBA00022679"/>
    </source>
</evidence>
<reference evidence="16" key="1">
    <citation type="submission" date="2023-01" db="EMBL/GenBank/DDBJ databases">
        <title>Key to firefly adult light organ development and bioluminescence: homeobox transcription factors regulate luciferase expression and transportation to peroxisome.</title>
        <authorList>
            <person name="Fu X."/>
        </authorList>
    </citation>
    <scope>NUCLEOTIDE SEQUENCE [LARGE SCALE GENOMIC DNA]</scope>
</reference>
<evidence type="ECO:0000256" key="2">
    <source>
        <dbReference type="ARBA" id="ARBA00012513"/>
    </source>
</evidence>
<dbReference type="CDD" id="cd05170">
    <property type="entry name" value="PIKKc_SMG1"/>
    <property type="match status" value="1"/>
</dbReference>
<evidence type="ECO:0000256" key="8">
    <source>
        <dbReference type="ARBA" id="ARBA00023161"/>
    </source>
</evidence>
<dbReference type="Gene3D" id="3.30.1010.10">
    <property type="entry name" value="Phosphatidylinositol 3-kinase Catalytic Subunit, Chain A, domain 4"/>
    <property type="match status" value="1"/>
</dbReference>
<dbReference type="InterPro" id="IPR016024">
    <property type="entry name" value="ARM-type_fold"/>
</dbReference>
<dbReference type="Pfam" id="PF02260">
    <property type="entry name" value="FATC"/>
    <property type="match status" value="1"/>
</dbReference>
<keyword evidence="3" id="KW-0723">Serine/threonine-protein kinase</keyword>
<dbReference type="SMART" id="SM01345">
    <property type="entry name" value="Rapamycin_bind"/>
    <property type="match status" value="1"/>
</dbReference>
<comment type="similarity">
    <text evidence="1">Belongs to the PI3/PI4-kinase family.</text>
</comment>
<evidence type="ECO:0000256" key="6">
    <source>
        <dbReference type="ARBA" id="ARBA00022777"/>
    </source>
</evidence>
<dbReference type="Pfam" id="PF00454">
    <property type="entry name" value="PI3_PI4_kinase"/>
    <property type="match status" value="1"/>
</dbReference>
<dbReference type="Proteomes" id="UP001353858">
    <property type="component" value="Unassembled WGS sequence"/>
</dbReference>
<dbReference type="SMART" id="SM01343">
    <property type="entry name" value="FATC"/>
    <property type="match status" value="1"/>
</dbReference>
<evidence type="ECO:0000256" key="3">
    <source>
        <dbReference type="ARBA" id="ARBA00022527"/>
    </source>
</evidence>
<dbReference type="GO" id="GO:0005524">
    <property type="term" value="F:ATP binding"/>
    <property type="evidence" value="ECO:0007669"/>
    <property type="project" value="UniProtKB-KW"/>
</dbReference>
<dbReference type="GO" id="GO:0004674">
    <property type="term" value="F:protein serine/threonine kinase activity"/>
    <property type="evidence" value="ECO:0007669"/>
    <property type="project" value="UniProtKB-KW"/>
</dbReference>
<dbReference type="PANTHER" id="PTHR11139:SF119">
    <property type="entry name" value="SERINE_THREONINE-PROTEIN KINASE SMG1"/>
    <property type="match status" value="1"/>
</dbReference>
<dbReference type="InterPro" id="IPR050517">
    <property type="entry name" value="DDR_Repair_Kinase"/>
</dbReference>
<dbReference type="PROSITE" id="PS51190">
    <property type="entry name" value="FATC"/>
    <property type="match status" value="1"/>
</dbReference>
<evidence type="ECO:0000256" key="11">
    <source>
        <dbReference type="SAM" id="MobiDB-lite"/>
    </source>
</evidence>
<evidence type="ECO:0000259" key="13">
    <source>
        <dbReference type="PROSITE" id="PS51189"/>
    </source>
</evidence>
<keyword evidence="16" id="KW-1185">Reference proteome</keyword>
<protein>
    <recommendedName>
        <fullName evidence="2">non-specific serine/threonine protein kinase</fullName>
        <ecNumber evidence="2">2.7.11.1</ecNumber>
    </recommendedName>
</protein>
<keyword evidence="5" id="KW-0547">Nucleotide-binding</keyword>
<feature type="region of interest" description="Disordered" evidence="11">
    <location>
        <begin position="57"/>
        <end position="102"/>
    </location>
</feature>
<feature type="domain" description="FAT" evidence="13">
    <location>
        <begin position="1347"/>
        <end position="1748"/>
    </location>
</feature>
<dbReference type="SMART" id="SM00146">
    <property type="entry name" value="PI3Kc"/>
    <property type="match status" value="1"/>
</dbReference>
<sequence>MISNTTSYKLKALKSSRDSLTYQDNQNEDNCETESVDGSFVNDASRRLIVYTSRDGRYKGARPRQTEFRHTRMGPTERRGYGRGRGGPPSRRERDYSNESSMYGHGKKYESLTRNIDTGGMYFRSKCYEPEKKLEIKFNLPEDTRISKLLRRLSMENDQENSLTISKKLLEVLLIPDNASYVRKAFHILGESMLDILHSAPGLIAKKEAARALGRMGYIMGQENDFSRFQDWMFHKMSNVKDDIKYLFMEALKETLEFDVNKHVLEDHAENLMHDLVAMIEMLENGVLFKATLDVLITLIEIYPEEFYTQFRDAMDIFLGWHVDLAQPLTTIEFISKSLQRIKRHFQINLEFSTTLVYNFFEDIEAYAKDLDKGTNKTVESNSLDYITVSILALNTVLKCLDDLLQPSTNELVTVKFVTDCMMQIIITLSNVLEKCCPDNLVIATNENISLLLGILGTKSTLLCNTIFGLIDLELLVMDKFADATIISMLLMISKVIKELSMKLPIELVYNLVGPDSNIIKLRDSQFIEVQEATICMYQALLNLKNVPLLQEAYRCVLGDIEIVYKQIVPNIPALCQNNPFNDVTVQKDPELSVLFLLRCLSQLANSSSSIIGLLALKPSLIDLFAVLLMPYSTELSKKAPSLQYSLLYLLYSHCKCYNHFIASSSLVSNKQGLMGLTGDVTSKSPNSGNFALVLDVLYKTLNNTNNFEITLLLLQWLSNVLMHSEPYLVILYNCTEFSKVAKALVKCGYSCDNRVVLSVCTNLQKLLNKKELSWNNVFLTSVNDLCILHMNSNNKFIRDSYTNLSENLPWDLTIIQFNKTYSMEEAKLKCTDLNLYNNYSVILSQHLHLSGTVYSEMLPLHFTMFMKYLLHGEEQLGNLLEDIFMCCWPVESDSQVSNSNMESFRSLALNSRAVLNNWITFEAAQLCVNSKLRTPLGKPNETFTSFEVVLKQLAKDVMKVKADTEESSVNEKTDQKRVRMLLQFMEHLEKAIYNSAEGCAIAMPPSSKPVRTFFYTNASTCKEWLARIRIVIVHVALHAGQSTIALRHGQALLANLVAANKTKTVDFERAVMYVTLALLNLRENESIYGLYTWCKKIADRKFEWIKFAADQANKKYENAAKSYKILLEHNDKDDTMDPQVQYFMSNQIVNCYKELNSWEDIADWQNYELSLKQNENGLKYSFTTVNYKFVNSLSQEDVASSFHKLNQWNIEENNSNSWSIYEILRNTENNLYNIATNIDAPESTNLLTKLEEELSTIQEVMQDNLLSLPSEFLQTFSLMHYIANGLKSILNNSLASNVLLVSENFENNIEKIDSTILSKILWWSEYFSKDHNHGFNSFCSSLKLHIIRRARKEKNFKLASLNLNKFLAKEDLFRVETANQQLSLENIGLLLLQKTTEFSNCSIDMAKAIKETIKLLYATEDSKQLVFNLCASASTAISKNADRLGRVDMRQISSKILLKLASWLQGSEQNLFSVTEMTSPLVQLLMVLPEIGIIGNVGANVIPTNEMAIGKLLQFSVQQCIAMAKNWFAFGTWCYRWGRKIVDHNSEVTNLLTEEDKLAIRNCLLIDIPEDDFRRILEVLSQRSVNNEDDIDLNEINTGEIILEQLQMVPALYGIHEQQLQGLIQIWKKSQKRIYGYYEMSADSYFKFLHLAMNSENLNKSNECNTITATLRLLRLIVKHALVLQNVLEDGLASTPTHPWKVIIPQLFSRLNHPEAYVRERVSEFLCRVAEDAPHLITFPAVVGAVEGGVKFEFKELSMPKDCFSQSNDNNEDNELNEIEDNYESDTEETKNVLQSCFKSMVETLSKQAPETITQVQMLVKELRRITLLWDELWLGTLAQYHSEIIQRQHQLEVEIEKVNDNSHLDKDEKISLITEKYRIIMKPIIFVLEQLQSVTSVEPETPHEKQFQERYSDVIKEVLSKLKNPDHPDKPQESWQPLKLLQSKFQQKTHKRTAYSLKMQDISPLLASMKDTVIAMPGLTTVKTQITISSVSNHVSILPTKTKPKKLIFHGSDGQTYTYLFKGLEDLHLDERIMQFLSIANTMMAQGSDESSHNLYRARHYSVIPLGPRSGLISWVDGTTPVFALYKRWQQREATKANIKLGSGQRSNSNPSIGVLRPSELFYNKLNPLLQEHGVKNPENRKEWPLAILKQVLTELMAETPNDLLAKELWCHSISAGEWWRIVRNYSYSVAVMSTLGYIIGLGDRHLDNVLVDLSSGEVVHIDYNVCFEKGKTLRVPEKVPFRLTPNIEEALGVTGVEGIFRLACENVLKTMKKGRETLLTLLEAFVYDPLVDWTVGGEGLAGTAFRRVAGNSVTRQSRKDLEKEVTLSMYSVRCTEMKIEWNNNKCNVLEDIPVVEDKLKTWLAEHKKLSETEDLLQDLHQQMALVKEAEANGLNKHSFYSLPTRYESYRKRQDAISDAQNDLELFIGTAQSQIEMYNEAKIILEGHQYSQWILELNISIEQESCHIFDLVRKFLQNAGKSSLVDQCEQSETELEQVKQQQTVVTTKCLHLLQEYGTVLSQCPPSYQEKHRIICYTNWSKYLLETKTGTACDAVYRQYCAYAEANKHTLSIKSIVEYGYHLNLQCGEIAAIASKLYEEFSSVKESNNLVEKIYNNAKLALSTFIRCEKDGLNSIKYIILNELCKQNKDFLNLEMTVSRNGNVILKILSQKGGDWFLDDLIWHSNNTLECISYLILQQNSYIEDALLLQAVSGMQAVNNVYKSLQELYFSFHTIILPESMKKIMSEEASVLVMISEIDALIRTVGMPLTDLIAQLEKHLTCIVMEMDINPSYNFIMESVNQLKARFAVLIHNQSEHLSQGKMLLMGFNGLFDKLNIECQNCINKLSLLEIPLCWRKVDQVKQARSLAPPIFNLQFKAVLDDIFLLKRLQTMYDFFKTCTEMCSSFKSPSSFVLITDEHLDKPIKKFISDFVTRHLLGISTETVAYIICILLQSLGLNLTSEIEQKDIGAEHKVSLDELNKKAGNLFLKQGVFTQNILAQASSLQTNLKSSWNIMQDIKQKEQRLSLTQSSLVRLQNQVMTYSWIYESVFSQNGVSINASVTRNKFIQDLRNETASLNSTITRMGEVGEQQKNLIASVRSRLNWAAGVNPEVTKVMAAFEDAIATREERLKVEHEIARLVFQTCNSILNYELLRSQTKEADTFEERFLESFSKWRNACHIFTIDVPEVTSTEENIMALYTSSMKTNINWVTEISEKLSEVITSTQKKLAEQKDNMFVNDDTVHLSLENLRSSFNKHNKLMLEVKSLIKSMSKIEECSDNVHEFMTNYRLYTDHFFPILQCFKKDINPDEVFEVMKKLDYLKGSTEAIYESMMNLENKEIGNAGGRPPLVRQEGISVSPAKILPGKQDSTTKGQQRNAYAMGVWRRVRLKLEGRDPDPGRKYTNQEQVDYIIREASSLDNMALMYEGWTPWV</sequence>
<accession>A0AAN7Q2B7</accession>
<dbReference type="GO" id="GO:0031929">
    <property type="term" value="P:TOR signaling"/>
    <property type="evidence" value="ECO:0007669"/>
    <property type="project" value="TreeGrafter"/>
</dbReference>
<dbReference type="InterPro" id="IPR011009">
    <property type="entry name" value="Kinase-like_dom_sf"/>
</dbReference>
<dbReference type="EMBL" id="JARPUR010000004">
    <property type="protein sequence ID" value="KAK4876755.1"/>
    <property type="molecule type" value="Genomic_DNA"/>
</dbReference>
<dbReference type="FunFam" id="1.10.1070.11:FF:000008">
    <property type="entry name" value="serine/threonine-protein kinase SMG1 isoform X2"/>
    <property type="match status" value="1"/>
</dbReference>
<keyword evidence="6" id="KW-0418">Kinase</keyword>
<dbReference type="InterPro" id="IPR039414">
    <property type="entry name" value="SMG1_PIKKc"/>
</dbReference>
<keyword evidence="4" id="KW-0808">Transferase</keyword>
<name>A0AAN7Q2B7_9COLE</name>
<dbReference type="EC" id="2.7.11.1" evidence="2"/>
<keyword evidence="7" id="KW-0067">ATP-binding</keyword>